<organism evidence="1 2">
    <name type="scientific">Meloidogyne enterolobii</name>
    <name type="common">Root-knot nematode worm</name>
    <name type="synonym">Meloidogyne mayaguensis</name>
    <dbReference type="NCBI Taxonomy" id="390850"/>
    <lineage>
        <taxon>Eukaryota</taxon>
        <taxon>Metazoa</taxon>
        <taxon>Ecdysozoa</taxon>
        <taxon>Nematoda</taxon>
        <taxon>Chromadorea</taxon>
        <taxon>Rhabditida</taxon>
        <taxon>Tylenchina</taxon>
        <taxon>Tylenchomorpha</taxon>
        <taxon>Tylenchoidea</taxon>
        <taxon>Meloidogynidae</taxon>
        <taxon>Meloidogyninae</taxon>
        <taxon>Meloidogyne</taxon>
    </lineage>
</organism>
<sequence>MYIRTNIERSGHNEQMYIIKDSDPDVESLFNWLHYKNKIKKVLNNDYYEKTLTMLNYHGTIQDIMEQLIEKCKENFLQSESATDNRPFTLKFHCKKVMNEFSLENSKSKEIFQFKKDHQSCTLRRSNKSMEKNQKGKCQTIFNKNVDFWII</sequence>
<dbReference type="Proteomes" id="UP000580250">
    <property type="component" value="Unassembled WGS sequence"/>
</dbReference>
<comment type="caution">
    <text evidence="1">The sequence shown here is derived from an EMBL/GenBank/DDBJ whole genome shotgun (WGS) entry which is preliminary data.</text>
</comment>
<evidence type="ECO:0000313" key="2">
    <source>
        <dbReference type="Proteomes" id="UP000580250"/>
    </source>
</evidence>
<name>A0A6V7XKZ6_MELEN</name>
<protein>
    <submittedName>
        <fullName evidence="1">Uncharacterized protein</fullName>
    </submittedName>
</protein>
<evidence type="ECO:0000313" key="1">
    <source>
        <dbReference type="EMBL" id="CAD2199949.1"/>
    </source>
</evidence>
<dbReference type="AlphaFoldDB" id="A0A6V7XKZ6"/>
<proteinExistence type="predicted"/>
<reference evidence="1 2" key="1">
    <citation type="submission" date="2020-08" db="EMBL/GenBank/DDBJ databases">
        <authorList>
            <person name="Koutsovoulos G."/>
            <person name="Danchin GJ E."/>
        </authorList>
    </citation>
    <scope>NUCLEOTIDE SEQUENCE [LARGE SCALE GENOMIC DNA]</scope>
</reference>
<dbReference type="EMBL" id="CAJEWN010001772">
    <property type="protein sequence ID" value="CAD2199949.1"/>
    <property type="molecule type" value="Genomic_DNA"/>
</dbReference>
<accession>A0A6V7XKZ6</accession>
<gene>
    <name evidence="1" type="ORF">MENT_LOCUS53383</name>
</gene>